<evidence type="ECO:0000259" key="11">
    <source>
        <dbReference type="PROSITE" id="PS51201"/>
    </source>
</evidence>
<comment type="subcellular location">
    <subcellularLocation>
        <location evidence="1">Endomembrane system</location>
        <topology evidence="1">Multi-pass membrane protein</topology>
    </subcellularLocation>
</comment>
<gene>
    <name evidence="12" type="ORF">ACFPKY_17460</name>
</gene>
<evidence type="ECO:0000256" key="5">
    <source>
        <dbReference type="ARBA" id="ARBA00022989"/>
    </source>
</evidence>
<evidence type="ECO:0000256" key="10">
    <source>
        <dbReference type="SAM" id="Phobius"/>
    </source>
</evidence>
<keyword evidence="7 10" id="KW-0472">Membrane</keyword>
<feature type="domain" description="RCK N-terminal" evidence="11">
    <location>
        <begin position="156"/>
        <end position="293"/>
    </location>
</feature>
<dbReference type="PANTHER" id="PTHR31563">
    <property type="entry name" value="ION CHANNEL POLLUX-RELATED"/>
    <property type="match status" value="1"/>
</dbReference>
<dbReference type="EMBL" id="JBHSMD010000006">
    <property type="protein sequence ID" value="MFC5494903.1"/>
    <property type="molecule type" value="Genomic_DNA"/>
</dbReference>
<dbReference type="InterPro" id="IPR036291">
    <property type="entry name" value="NAD(P)-bd_dom_sf"/>
</dbReference>
<feature type="transmembrane region" description="Helical" evidence="10">
    <location>
        <begin position="50"/>
        <end position="72"/>
    </location>
</feature>
<comment type="similarity">
    <text evidence="2">Belongs to the castor/pollux (TC 1.A.1.23) family.</text>
</comment>
<keyword evidence="8" id="KW-0407">Ion channel</keyword>
<keyword evidence="6" id="KW-0406">Ion transport</keyword>
<keyword evidence="13" id="KW-1185">Reference proteome</keyword>
<feature type="transmembrane region" description="Helical" evidence="10">
    <location>
        <begin position="113"/>
        <end position="139"/>
    </location>
</feature>
<dbReference type="InterPro" id="IPR010420">
    <property type="entry name" value="CASTOR/POLLUX/SYM8_dom"/>
</dbReference>
<dbReference type="InterPro" id="IPR044849">
    <property type="entry name" value="CASTOR/POLLUX/SYM8-like"/>
</dbReference>
<protein>
    <submittedName>
        <fullName evidence="12">NAD-binding protein</fullName>
    </submittedName>
</protein>
<dbReference type="SUPFAM" id="SSF51735">
    <property type="entry name" value="NAD(P)-binding Rossmann-fold domains"/>
    <property type="match status" value="1"/>
</dbReference>
<keyword evidence="4 10" id="KW-0812">Transmembrane</keyword>
<dbReference type="Pfam" id="PF06241">
    <property type="entry name" value="Castor_Poll_mid"/>
    <property type="match status" value="1"/>
</dbReference>
<dbReference type="Pfam" id="PF22614">
    <property type="entry name" value="Slo-like_RCK"/>
    <property type="match status" value="1"/>
</dbReference>
<feature type="compositionally biased region" description="Low complexity" evidence="9">
    <location>
        <begin position="13"/>
        <end position="24"/>
    </location>
</feature>
<evidence type="ECO:0000256" key="9">
    <source>
        <dbReference type="SAM" id="MobiDB-lite"/>
    </source>
</evidence>
<evidence type="ECO:0000256" key="4">
    <source>
        <dbReference type="ARBA" id="ARBA00022692"/>
    </source>
</evidence>
<evidence type="ECO:0000256" key="2">
    <source>
        <dbReference type="ARBA" id="ARBA00008577"/>
    </source>
</evidence>
<dbReference type="PROSITE" id="PS51201">
    <property type="entry name" value="RCK_N"/>
    <property type="match status" value="1"/>
</dbReference>
<evidence type="ECO:0000256" key="3">
    <source>
        <dbReference type="ARBA" id="ARBA00022448"/>
    </source>
</evidence>
<dbReference type="Proteomes" id="UP001595956">
    <property type="component" value="Unassembled WGS sequence"/>
</dbReference>
<dbReference type="RefSeq" id="WP_345175104.1">
    <property type="nucleotide sequence ID" value="NZ_BAABFQ010000005.1"/>
</dbReference>
<dbReference type="Gene3D" id="3.40.50.720">
    <property type="entry name" value="NAD(P)-binding Rossmann-like Domain"/>
    <property type="match status" value="2"/>
</dbReference>
<evidence type="ECO:0000256" key="7">
    <source>
        <dbReference type="ARBA" id="ARBA00023136"/>
    </source>
</evidence>
<feature type="region of interest" description="Disordered" evidence="9">
    <location>
        <begin position="1"/>
        <end position="27"/>
    </location>
</feature>
<sequence length="650" mass="70343">MRQRTAKAMAQPKGAVASSAAKGAAEPRSSLGDRLRYRFDNSMSRGTPALIAWLSVVTLLLILLFTVIVSLFNLRQGESYDGVGGFFREMAQSLFHALDPGTIGGDADSPWRFLLTMLVLTIAGLFIVSALIGVIAAGIDTKLADLRRGRSIVLEKDHTVILGWSDSIFTIVRELTIANESRRKPVIVILADRDKVDMEDELRAKVDDFRGTRVICRNGSPMDIDDLRLSSHTTARSVILLAPQESEDPDSEVIKTLLALTHAGPDGPRIVAEIRNPTNLEAARLVGADRTVLLDIRETVAKLVVQTSRQSGAAAVYTELFDYGGDEIYFLEEHNLDGMTYGEVQLGFEQATVIGVIADGVPKLNPTADTVIAGHTLIVVAEDDSVLQGDPDSTVQPDLSQLGTGGGQADHPTQALLIGWNERAPIVLREMDKYAPAGSTITVLTSFDVRNVPQLSNLQVTVAPGATTDRGTLEAHVRPDLDQVLVLCYSDDLEPQAADARTLVTLLHVRDILSRFDSATPVVSEMLDDRNRVLAQVAHVDDVVVSGEIVSLLVTQLSEDHRLEAVFDQLLGDQGSEIYLRPAEWYVEPGAEVTYATIIAGASRRNETALGYKSAALAEGEASFGVRVNPPKSETFQVLPGDRVVVLADD</sequence>
<evidence type="ECO:0000313" key="12">
    <source>
        <dbReference type="EMBL" id="MFC5494903.1"/>
    </source>
</evidence>
<keyword evidence="3" id="KW-0813">Transport</keyword>
<evidence type="ECO:0000256" key="8">
    <source>
        <dbReference type="ARBA" id="ARBA00023303"/>
    </source>
</evidence>
<organism evidence="12 13">
    <name type="scientific">Nocardioides caricicola</name>
    <dbReference type="NCBI Taxonomy" id="634770"/>
    <lineage>
        <taxon>Bacteria</taxon>
        <taxon>Bacillati</taxon>
        <taxon>Actinomycetota</taxon>
        <taxon>Actinomycetes</taxon>
        <taxon>Propionibacteriales</taxon>
        <taxon>Nocardioidaceae</taxon>
        <taxon>Nocardioides</taxon>
    </lineage>
</organism>
<comment type="caution">
    <text evidence="12">The sequence shown here is derived from an EMBL/GenBank/DDBJ whole genome shotgun (WGS) entry which is preliminary data.</text>
</comment>
<dbReference type="PANTHER" id="PTHR31563:SF10">
    <property type="entry name" value="ION CHANNEL POLLUX-RELATED"/>
    <property type="match status" value="1"/>
</dbReference>
<evidence type="ECO:0000313" key="13">
    <source>
        <dbReference type="Proteomes" id="UP001595956"/>
    </source>
</evidence>
<evidence type="ECO:0000256" key="6">
    <source>
        <dbReference type="ARBA" id="ARBA00023065"/>
    </source>
</evidence>
<keyword evidence="5 10" id="KW-1133">Transmembrane helix</keyword>
<dbReference type="InterPro" id="IPR003148">
    <property type="entry name" value="RCK_N"/>
</dbReference>
<reference evidence="13" key="1">
    <citation type="journal article" date="2019" name="Int. J. Syst. Evol. Microbiol.">
        <title>The Global Catalogue of Microorganisms (GCM) 10K type strain sequencing project: providing services to taxonomists for standard genome sequencing and annotation.</title>
        <authorList>
            <consortium name="The Broad Institute Genomics Platform"/>
            <consortium name="The Broad Institute Genome Sequencing Center for Infectious Disease"/>
            <person name="Wu L."/>
            <person name="Ma J."/>
        </authorList>
    </citation>
    <scope>NUCLEOTIDE SEQUENCE [LARGE SCALE GENOMIC DNA]</scope>
    <source>
        <strain evidence="13">KACC 13778</strain>
    </source>
</reference>
<proteinExistence type="inferred from homology"/>
<evidence type="ECO:0000256" key="1">
    <source>
        <dbReference type="ARBA" id="ARBA00004127"/>
    </source>
</evidence>
<accession>A0ABW0N6L2</accession>
<name>A0ABW0N6L2_9ACTN</name>